<keyword evidence="6" id="KW-1185">Reference proteome</keyword>
<dbReference type="InterPro" id="IPR010982">
    <property type="entry name" value="Lambda_DNA-bd_dom_sf"/>
</dbReference>
<dbReference type="OrthoDB" id="8433438at2"/>
<protein>
    <submittedName>
        <fullName evidence="5">Transcriptional regulator, LacI family</fullName>
    </submittedName>
</protein>
<feature type="domain" description="HTH lacI-type" evidence="4">
    <location>
        <begin position="22"/>
        <end position="78"/>
    </location>
</feature>
<dbReference type="STRING" id="633194.SAMN05421759_103201"/>
<keyword evidence="1" id="KW-0805">Transcription regulation</keyword>
<sequence>MTGSDERNGTVAPAPGRKARRVKIADIASAAGVHPSTVSRVLRADPRGRISESVAERVREMAKTLGYRPDAVAASLRTGSTQTIGVIVHDIEDPVYPPILRGIEQRLLERGFMTVVGNTGYDPHAEAEMFEQMANRMVDGVILGTTRLQDPVVQRAQELGVPLVSVLRSTEHLECSAVVNDCASGMRELVDAVVAHGHRDIAVIAAPQDLSTARDRLSGLRAGLAAHGLEVPEERLFTVERMDVEAGRRAASTLLERRPDPPQVIMAVNDLVAIGAIQACRARGLRVPDDISITGYNDIPLVDMIDPPLTTVAMNLSEIGMRSADCLLDRLSAPEAEPQLTRVRPELRLRESLATIGR</sequence>
<dbReference type="InterPro" id="IPR000843">
    <property type="entry name" value="HTH_LacI"/>
</dbReference>
<dbReference type="SUPFAM" id="SSF53822">
    <property type="entry name" value="Periplasmic binding protein-like I"/>
    <property type="match status" value="1"/>
</dbReference>
<evidence type="ECO:0000256" key="3">
    <source>
        <dbReference type="ARBA" id="ARBA00023163"/>
    </source>
</evidence>
<evidence type="ECO:0000313" key="6">
    <source>
        <dbReference type="Proteomes" id="UP000186684"/>
    </source>
</evidence>
<evidence type="ECO:0000259" key="4">
    <source>
        <dbReference type="PROSITE" id="PS50932"/>
    </source>
</evidence>
<dbReference type="EMBL" id="FTOQ01000003">
    <property type="protein sequence ID" value="SIS77938.1"/>
    <property type="molecule type" value="Genomic_DNA"/>
</dbReference>
<dbReference type="GO" id="GO:0003700">
    <property type="term" value="F:DNA-binding transcription factor activity"/>
    <property type="evidence" value="ECO:0007669"/>
    <property type="project" value="TreeGrafter"/>
</dbReference>
<dbReference type="InterPro" id="IPR028082">
    <property type="entry name" value="Peripla_BP_I"/>
</dbReference>
<dbReference type="SMART" id="SM00354">
    <property type="entry name" value="HTH_LACI"/>
    <property type="match status" value="1"/>
</dbReference>
<dbReference type="CDD" id="cd06267">
    <property type="entry name" value="PBP1_LacI_sugar_binding-like"/>
    <property type="match status" value="1"/>
</dbReference>
<dbReference type="Pfam" id="PF00356">
    <property type="entry name" value="LacI"/>
    <property type="match status" value="1"/>
</dbReference>
<keyword evidence="2" id="KW-0238">DNA-binding</keyword>
<name>A0A1N7LVQ8_9RHOB</name>
<dbReference type="RefSeq" id="WP_083950516.1">
    <property type="nucleotide sequence ID" value="NZ_FTOQ01000003.1"/>
</dbReference>
<dbReference type="PROSITE" id="PS50932">
    <property type="entry name" value="HTH_LACI_2"/>
    <property type="match status" value="1"/>
</dbReference>
<dbReference type="GO" id="GO:0000976">
    <property type="term" value="F:transcription cis-regulatory region binding"/>
    <property type="evidence" value="ECO:0007669"/>
    <property type="project" value="TreeGrafter"/>
</dbReference>
<evidence type="ECO:0000256" key="2">
    <source>
        <dbReference type="ARBA" id="ARBA00023125"/>
    </source>
</evidence>
<dbReference type="Gene3D" id="1.10.260.40">
    <property type="entry name" value="lambda repressor-like DNA-binding domains"/>
    <property type="match status" value="1"/>
</dbReference>
<dbReference type="InterPro" id="IPR001761">
    <property type="entry name" value="Peripla_BP/Lac1_sug-bd_dom"/>
</dbReference>
<dbReference type="Pfam" id="PF00532">
    <property type="entry name" value="Peripla_BP_1"/>
    <property type="match status" value="1"/>
</dbReference>
<dbReference type="Gene3D" id="3.40.50.2300">
    <property type="match status" value="2"/>
</dbReference>
<dbReference type="Proteomes" id="UP000186684">
    <property type="component" value="Unassembled WGS sequence"/>
</dbReference>
<evidence type="ECO:0000256" key="1">
    <source>
        <dbReference type="ARBA" id="ARBA00023015"/>
    </source>
</evidence>
<dbReference type="SUPFAM" id="SSF47413">
    <property type="entry name" value="lambda repressor-like DNA-binding domains"/>
    <property type="match status" value="1"/>
</dbReference>
<dbReference type="PANTHER" id="PTHR30146">
    <property type="entry name" value="LACI-RELATED TRANSCRIPTIONAL REPRESSOR"/>
    <property type="match status" value="1"/>
</dbReference>
<dbReference type="AlphaFoldDB" id="A0A1N7LVQ8"/>
<accession>A0A1N7LVQ8</accession>
<organism evidence="5 6">
    <name type="scientific">Roseivivax lentus</name>
    <dbReference type="NCBI Taxonomy" id="633194"/>
    <lineage>
        <taxon>Bacteria</taxon>
        <taxon>Pseudomonadati</taxon>
        <taxon>Pseudomonadota</taxon>
        <taxon>Alphaproteobacteria</taxon>
        <taxon>Rhodobacterales</taxon>
        <taxon>Roseobacteraceae</taxon>
        <taxon>Roseivivax</taxon>
    </lineage>
</organism>
<gene>
    <name evidence="5" type="ORF">SAMN05421759_103201</name>
</gene>
<keyword evidence="3" id="KW-0804">Transcription</keyword>
<dbReference type="CDD" id="cd01392">
    <property type="entry name" value="HTH_LacI"/>
    <property type="match status" value="1"/>
</dbReference>
<reference evidence="6" key="1">
    <citation type="submission" date="2017-01" db="EMBL/GenBank/DDBJ databases">
        <authorList>
            <person name="Varghese N."/>
            <person name="Submissions S."/>
        </authorList>
    </citation>
    <scope>NUCLEOTIDE SEQUENCE [LARGE SCALE GENOMIC DNA]</scope>
    <source>
        <strain evidence="6">DSM 29430</strain>
    </source>
</reference>
<proteinExistence type="predicted"/>
<evidence type="ECO:0000313" key="5">
    <source>
        <dbReference type="EMBL" id="SIS77938.1"/>
    </source>
</evidence>
<dbReference type="PANTHER" id="PTHR30146:SF109">
    <property type="entry name" value="HTH-TYPE TRANSCRIPTIONAL REGULATOR GALS"/>
    <property type="match status" value="1"/>
</dbReference>